<dbReference type="SUPFAM" id="SSF57903">
    <property type="entry name" value="FYVE/PHD zinc finger"/>
    <property type="match status" value="1"/>
</dbReference>
<evidence type="ECO:0000256" key="3">
    <source>
        <dbReference type="ARBA" id="ARBA00022833"/>
    </source>
</evidence>
<feature type="coiled-coil region" evidence="5">
    <location>
        <begin position="396"/>
        <end position="430"/>
    </location>
</feature>
<feature type="coiled-coil region" evidence="5">
    <location>
        <begin position="725"/>
        <end position="903"/>
    </location>
</feature>
<feature type="region of interest" description="Disordered" evidence="6">
    <location>
        <begin position="1137"/>
        <end position="1195"/>
    </location>
</feature>
<dbReference type="OrthoDB" id="6363929at2759"/>
<feature type="compositionally biased region" description="Polar residues" evidence="6">
    <location>
        <begin position="1137"/>
        <end position="1151"/>
    </location>
</feature>
<keyword evidence="5" id="KW-0175">Coiled coil</keyword>
<protein>
    <submittedName>
        <fullName evidence="8">FYVE and coiled-coil domain-containing protein 1</fullName>
    </submittedName>
</protein>
<feature type="compositionally biased region" description="Acidic residues" evidence="6">
    <location>
        <begin position="1165"/>
        <end position="1177"/>
    </location>
</feature>
<dbReference type="PROSITE" id="PS50178">
    <property type="entry name" value="ZF_FYVE"/>
    <property type="match status" value="1"/>
</dbReference>
<feature type="coiled-coil region" evidence="5">
    <location>
        <begin position="985"/>
        <end position="1040"/>
    </location>
</feature>
<evidence type="ECO:0000256" key="2">
    <source>
        <dbReference type="ARBA" id="ARBA00022771"/>
    </source>
</evidence>
<keyword evidence="1" id="KW-0479">Metal-binding</keyword>
<organism evidence="8 9">
    <name type="scientific">Chionoecetes opilio</name>
    <name type="common">Atlantic snow crab</name>
    <name type="synonym">Cancer opilio</name>
    <dbReference type="NCBI Taxonomy" id="41210"/>
    <lineage>
        <taxon>Eukaryota</taxon>
        <taxon>Metazoa</taxon>
        <taxon>Ecdysozoa</taxon>
        <taxon>Arthropoda</taxon>
        <taxon>Crustacea</taxon>
        <taxon>Multicrustacea</taxon>
        <taxon>Malacostraca</taxon>
        <taxon>Eumalacostraca</taxon>
        <taxon>Eucarida</taxon>
        <taxon>Decapoda</taxon>
        <taxon>Pleocyemata</taxon>
        <taxon>Brachyura</taxon>
        <taxon>Eubrachyura</taxon>
        <taxon>Majoidea</taxon>
        <taxon>Majidae</taxon>
        <taxon>Chionoecetes</taxon>
    </lineage>
</organism>
<feature type="coiled-coil region" evidence="5">
    <location>
        <begin position="181"/>
        <end position="208"/>
    </location>
</feature>
<name>A0A8J5CPV3_CHIOP</name>
<dbReference type="InterPro" id="IPR011011">
    <property type="entry name" value="Znf_FYVE_PHD"/>
</dbReference>
<feature type="region of interest" description="Disordered" evidence="6">
    <location>
        <begin position="1227"/>
        <end position="1248"/>
    </location>
</feature>
<dbReference type="SMART" id="SM00064">
    <property type="entry name" value="FYVE"/>
    <property type="match status" value="1"/>
</dbReference>
<comment type="caution">
    <text evidence="8">The sequence shown here is derived from an EMBL/GenBank/DDBJ whole genome shotgun (WGS) entry which is preliminary data.</text>
</comment>
<evidence type="ECO:0000256" key="6">
    <source>
        <dbReference type="SAM" id="MobiDB-lite"/>
    </source>
</evidence>
<dbReference type="InterPro" id="IPR017455">
    <property type="entry name" value="Znf_FYVE-rel"/>
</dbReference>
<feature type="region of interest" description="Disordered" evidence="6">
    <location>
        <begin position="619"/>
        <end position="683"/>
    </location>
</feature>
<gene>
    <name evidence="8" type="primary">Fyco1</name>
    <name evidence="8" type="ORF">GWK47_011431</name>
</gene>
<evidence type="ECO:0000313" key="8">
    <source>
        <dbReference type="EMBL" id="KAG0715652.1"/>
    </source>
</evidence>
<evidence type="ECO:0000256" key="4">
    <source>
        <dbReference type="PROSITE-ProRule" id="PRU00091"/>
    </source>
</evidence>
<feature type="compositionally biased region" description="Low complexity" evidence="6">
    <location>
        <begin position="1179"/>
        <end position="1192"/>
    </location>
</feature>
<dbReference type="InterPro" id="IPR013083">
    <property type="entry name" value="Znf_RING/FYVE/PHD"/>
</dbReference>
<dbReference type="PANTHER" id="PTHR46753:SF2">
    <property type="entry name" value="FYVE AND COILED-COIL DOMAIN-CONTAINING PROTEIN 1"/>
    <property type="match status" value="1"/>
</dbReference>
<sequence>MAAVGEDDPVVAPYPHPRLAALEEDNAMLRASCTALQTQLDQVKNTDTVASTVSQDSPATCSAGDQCLQCGQLMEELRTSQSQCEDLKVLQHRLEEQVVAFQSQKDQFETKEKDLNSEIKCLQEKLNQTHITSTALDSGVPSVEKTDTVTDLPLVTVVPEQTQASESHVASDSTTCTPEVLEQCQCRLRELEKENKLLQDQCSAAEVEKTTLRSNIRKVSANWFERKTRLSDSDSESQHSGEGLCVRQDSFGGREEVGVQVPEFVIEKRSLLMKMEDVPTLLAEHSYATGKLDLTEKICSELKRRVKDYEVVINDQEMIIHGLKDQLDTFFNDNQKMSEQVHTLTKLFEDLELTEKTKVNSVNPPDTTDFNLFSTLPSEDDFKEMSKSVSKTYTKLKELIMEKKSLVTEIERLKVLNVELQRRVTQQENRLLSVSDSLHSTWLIVSDMKQQHAQLHSSESFLRYELKEKRDLLHRLREELECSREQWHKIKQMNSESEEAWNSLREELDERRRMANEATSPGSEETHPEETEGATGANRPSGEFEPPVDLLLDMAIEYGVIDADDEASTAMVAAMEGEDMHASRLHELEEQCSYLYQKLMASTARSLTIASRLSALHEHYGSSDEDDDEEDDDMDDEDYENEYDEYDNADLHNFDTELLSPEPESSDTAYMSEADTGSAASGIAGNLSEEEGATAGSADEAPIEESADLDGDLSKRLINFLPKKIEILSIENKKLEERCRLLQEEKTSSEAQLTETLEKEQRLRHVLEAKLEHLGKIIDELNLERNGKITEAEEKLKQKVASLNEQEHEYESLQEEVDGLKEQLEERGQLLHIASSRVTELEVTLKTHETNHEDALERLKQADTQIIEISCMFSKVDELRSALSKVNQEYDVLKKDVETLHVQLADLRFQVSSKDMECDAAVKENQEKTEALSTSALQISEQEARISHLEQQVAADKEVWLHEQERLSAMVDQLQEDGKEKNIQCANIADQLQQAEAKVKMTQNILTDTQSEQKTNHEISSQLSSDNEQLREKVLQLLRQKDALWQANMRLEAAAGGSCTWMENSSAHKCLGCAVSFSLTRRRHHCRSCGRIFCTGCSDNWIMTPASSRRVRVCDDCFSVQAELAAIVATTSTSSWHANDENLGQNSTEAQASGYGRPLPIKQSDDDDYAVISDDEVQSSRLSSSPSSGSASNPDVVLETRATADILTFSSLSSQPPTDFECVSFSVLHQPPSPPSQPGEEGPASSQRVLIPTTRVASTQGSTVKGRLVTKQPGVYTLVFDNASSR</sequence>
<accession>A0A8J5CPV3</accession>
<reference evidence="8" key="1">
    <citation type="submission" date="2020-07" db="EMBL/GenBank/DDBJ databases">
        <title>The High-quality genome of the commercially important snow crab, Chionoecetes opilio.</title>
        <authorList>
            <person name="Jeong J.-H."/>
            <person name="Ryu S."/>
        </authorList>
    </citation>
    <scope>NUCLEOTIDE SEQUENCE</scope>
    <source>
        <strain evidence="8">MADBK_172401_WGS</strain>
        <tissue evidence="8">Digestive gland</tissue>
    </source>
</reference>
<proteinExistence type="predicted"/>
<feature type="compositionally biased region" description="Acidic residues" evidence="6">
    <location>
        <begin position="623"/>
        <end position="648"/>
    </location>
</feature>
<feature type="region of interest" description="Disordered" evidence="6">
    <location>
        <begin position="510"/>
        <end position="546"/>
    </location>
</feature>
<dbReference type="PANTHER" id="PTHR46753">
    <property type="entry name" value="FYVE AND COILED-COIL DOMAIN-CONTAINING PROTEIN 1"/>
    <property type="match status" value="1"/>
</dbReference>
<feature type="coiled-coil region" evidence="5">
    <location>
        <begin position="91"/>
        <end position="125"/>
    </location>
</feature>
<dbReference type="GO" id="GO:0008270">
    <property type="term" value="F:zinc ion binding"/>
    <property type="evidence" value="ECO:0007669"/>
    <property type="project" value="UniProtKB-KW"/>
</dbReference>
<feature type="domain" description="FYVE-type" evidence="7">
    <location>
        <begin position="1064"/>
        <end position="1122"/>
    </location>
</feature>
<evidence type="ECO:0000259" key="7">
    <source>
        <dbReference type="PROSITE" id="PS50178"/>
    </source>
</evidence>
<keyword evidence="9" id="KW-1185">Reference proteome</keyword>
<dbReference type="EMBL" id="JACEEZ010019501">
    <property type="protein sequence ID" value="KAG0715652.1"/>
    <property type="molecule type" value="Genomic_DNA"/>
</dbReference>
<dbReference type="Pfam" id="PF01363">
    <property type="entry name" value="FYVE"/>
    <property type="match status" value="1"/>
</dbReference>
<evidence type="ECO:0000256" key="1">
    <source>
        <dbReference type="ARBA" id="ARBA00022723"/>
    </source>
</evidence>
<keyword evidence="2 4" id="KW-0863">Zinc-finger</keyword>
<dbReference type="Proteomes" id="UP000770661">
    <property type="component" value="Unassembled WGS sequence"/>
</dbReference>
<dbReference type="Gene3D" id="3.30.40.10">
    <property type="entry name" value="Zinc/RING finger domain, C3HC4 (zinc finger)"/>
    <property type="match status" value="1"/>
</dbReference>
<dbReference type="Gene3D" id="2.60.120.680">
    <property type="entry name" value="GOLD domain"/>
    <property type="match status" value="1"/>
</dbReference>
<keyword evidence="3" id="KW-0862">Zinc</keyword>
<dbReference type="InterPro" id="IPR000306">
    <property type="entry name" value="Znf_FYVE"/>
</dbReference>
<evidence type="ECO:0000256" key="5">
    <source>
        <dbReference type="SAM" id="Coils"/>
    </source>
</evidence>
<evidence type="ECO:0000313" key="9">
    <source>
        <dbReference type="Proteomes" id="UP000770661"/>
    </source>
</evidence>